<gene>
    <name evidence="1" type="ORF">PoMZ_09397</name>
</gene>
<protein>
    <submittedName>
        <fullName evidence="1">Uncharacterized protein</fullName>
    </submittedName>
</protein>
<evidence type="ECO:0000313" key="1">
    <source>
        <dbReference type="EMBL" id="QBZ53708.1"/>
    </source>
</evidence>
<dbReference type="InterPro" id="IPR058595">
    <property type="entry name" value="Avidin-like"/>
</dbReference>
<dbReference type="Pfam" id="PF26421">
    <property type="entry name" value="Avidin_like"/>
    <property type="match status" value="1"/>
</dbReference>
<accession>A0A4P7MUB8</accession>
<name>A0A4P7MUB8_PYROR</name>
<organism evidence="1 2">
    <name type="scientific">Pyricularia oryzae</name>
    <name type="common">Rice blast fungus</name>
    <name type="synonym">Magnaporthe oryzae</name>
    <dbReference type="NCBI Taxonomy" id="318829"/>
    <lineage>
        <taxon>Eukaryota</taxon>
        <taxon>Fungi</taxon>
        <taxon>Dikarya</taxon>
        <taxon>Ascomycota</taxon>
        <taxon>Pezizomycotina</taxon>
        <taxon>Sordariomycetes</taxon>
        <taxon>Sordariomycetidae</taxon>
        <taxon>Magnaporthales</taxon>
        <taxon>Pyriculariaceae</taxon>
        <taxon>Pyricularia</taxon>
    </lineage>
</organism>
<reference evidence="1 2" key="1">
    <citation type="journal article" date="2019" name="Mol. Biol. Evol.">
        <title>Blast fungal genomes show frequent chromosomal changes, gene gains and losses, and effector gene turnover.</title>
        <authorList>
            <person name="Gomez Luciano L.B."/>
            <person name="Jason Tsai I."/>
            <person name="Chuma I."/>
            <person name="Tosa Y."/>
            <person name="Chen Y.H."/>
            <person name="Li J.Y."/>
            <person name="Li M.Y."/>
            <person name="Jade Lu M.Y."/>
            <person name="Nakayashiki H."/>
            <person name="Li W.H."/>
        </authorList>
    </citation>
    <scope>NUCLEOTIDE SEQUENCE [LARGE SCALE GENOMIC DNA]</scope>
    <source>
        <strain evidence="1">MZ5-1-6</strain>
    </source>
</reference>
<sequence>MSTQNLYDQRIFAASNNSSNGQVGDGTRFHYRQDGRVVWAEYSGGSIAKGFLIATVADDDSLDMRYQHVDTSGEIRTGKCLSRPEMLADGRLRLHEVWQWTSGDLSEGVSTLEEIVEK</sequence>
<dbReference type="Proteomes" id="UP000294847">
    <property type="component" value="Chromosome 1"/>
</dbReference>
<dbReference type="AlphaFoldDB" id="A0A4P7MUB8"/>
<evidence type="ECO:0000313" key="2">
    <source>
        <dbReference type="Proteomes" id="UP000294847"/>
    </source>
</evidence>
<dbReference type="EMBL" id="CP034204">
    <property type="protein sequence ID" value="QBZ53708.1"/>
    <property type="molecule type" value="Genomic_DNA"/>
</dbReference>
<proteinExistence type="predicted"/>